<evidence type="ECO:0000256" key="1">
    <source>
        <dbReference type="SAM" id="MobiDB-lite"/>
    </source>
</evidence>
<name>A0A9P5HPY1_9HYPO</name>
<proteinExistence type="predicted"/>
<protein>
    <recommendedName>
        <fullName evidence="5">CBM-cenC domain-containing protein</fullName>
    </recommendedName>
</protein>
<dbReference type="OrthoDB" id="5150344at2759"/>
<sequence>MRWISVCTIIGAALLPAVSARPLCHPDQTTTTLAATTEASSTISADSTSTTETSTATTEASSTVSIYTPTTPEITYTPTPTPVEPAPENLILNGDFEGDDLSVWSVRTVDIVDDAEKAHSPVHYARYFINNEKAVGGNQLNQTINGLDTTRLYRLTFSSAVFGSPDLGDETCALEALQEDLVIKSIPVDTSVVGQYTSYETDFTVDDEDIVFTLRLRCTSNSYITIDIAVDDIVINDIGLARI</sequence>
<dbReference type="AlphaFoldDB" id="A0A9P5HPY1"/>
<evidence type="ECO:0008006" key="5">
    <source>
        <dbReference type="Google" id="ProtNLM"/>
    </source>
</evidence>
<feature type="compositionally biased region" description="Low complexity" evidence="1">
    <location>
        <begin position="35"/>
        <end position="78"/>
    </location>
</feature>
<dbReference type="Gene3D" id="2.60.120.260">
    <property type="entry name" value="Galactose-binding domain-like"/>
    <property type="match status" value="1"/>
</dbReference>
<feature type="chain" id="PRO_5040144356" description="CBM-cenC domain-containing protein" evidence="2">
    <location>
        <begin position="21"/>
        <end position="243"/>
    </location>
</feature>
<evidence type="ECO:0000313" key="4">
    <source>
        <dbReference type="Proteomes" id="UP000722485"/>
    </source>
</evidence>
<feature type="signal peptide" evidence="2">
    <location>
        <begin position="1"/>
        <end position="20"/>
    </location>
</feature>
<evidence type="ECO:0000313" key="3">
    <source>
        <dbReference type="EMBL" id="KAF7556266.1"/>
    </source>
</evidence>
<evidence type="ECO:0000256" key="2">
    <source>
        <dbReference type="SAM" id="SignalP"/>
    </source>
</evidence>
<keyword evidence="4" id="KW-1185">Reference proteome</keyword>
<comment type="caution">
    <text evidence="3">The sequence shown here is derived from an EMBL/GenBank/DDBJ whole genome shotgun (WGS) entry which is preliminary data.</text>
</comment>
<gene>
    <name evidence="3" type="ORF">G7Z17_g1511</name>
</gene>
<organism evidence="3 4">
    <name type="scientific">Cylindrodendrum hubeiense</name>
    <dbReference type="NCBI Taxonomy" id="595255"/>
    <lineage>
        <taxon>Eukaryota</taxon>
        <taxon>Fungi</taxon>
        <taxon>Dikarya</taxon>
        <taxon>Ascomycota</taxon>
        <taxon>Pezizomycotina</taxon>
        <taxon>Sordariomycetes</taxon>
        <taxon>Hypocreomycetidae</taxon>
        <taxon>Hypocreales</taxon>
        <taxon>Nectriaceae</taxon>
        <taxon>Cylindrodendrum</taxon>
    </lineage>
</organism>
<dbReference type="EMBL" id="JAANBB010000013">
    <property type="protein sequence ID" value="KAF7556266.1"/>
    <property type="molecule type" value="Genomic_DNA"/>
</dbReference>
<reference evidence="3" key="1">
    <citation type="submission" date="2020-03" db="EMBL/GenBank/DDBJ databases">
        <title>Draft Genome Sequence of Cylindrodendrum hubeiense.</title>
        <authorList>
            <person name="Buettner E."/>
            <person name="Kellner H."/>
        </authorList>
    </citation>
    <scope>NUCLEOTIDE SEQUENCE</scope>
    <source>
        <strain evidence="3">IHI 201604</strain>
    </source>
</reference>
<feature type="region of interest" description="Disordered" evidence="1">
    <location>
        <begin position="35"/>
        <end position="83"/>
    </location>
</feature>
<keyword evidence="2" id="KW-0732">Signal</keyword>
<dbReference type="Proteomes" id="UP000722485">
    <property type="component" value="Unassembled WGS sequence"/>
</dbReference>
<accession>A0A9P5HPY1</accession>